<evidence type="ECO:0000313" key="1">
    <source>
        <dbReference type="EMBL" id="GFT73490.1"/>
    </source>
</evidence>
<name>A0A8X6U310_NEPPI</name>
<keyword evidence="2" id="KW-1185">Reference proteome</keyword>
<sequence>MNDQVRATTCSEPPDFKMKEFVFCLKLTGTSGDIFNGNKKKIRFREGSVIESETCTRDVLVNISAKHAVGPTMISFDTNILGKSRRFVISINGSFQDASSFYNATYVQYVKGHFTAPVLRRGSCSMIYHHIVLCVTPNLLAGFGIRSFKRPSPFAPPQCFSFIEQLSIHTVNYWVRVFHPTN</sequence>
<protein>
    <submittedName>
        <fullName evidence="1">Uncharacterized protein</fullName>
    </submittedName>
</protein>
<dbReference type="Proteomes" id="UP000887013">
    <property type="component" value="Unassembled WGS sequence"/>
</dbReference>
<proteinExistence type="predicted"/>
<dbReference type="EMBL" id="BMAW01070488">
    <property type="protein sequence ID" value="GFT73490.1"/>
    <property type="molecule type" value="Genomic_DNA"/>
</dbReference>
<dbReference type="AlphaFoldDB" id="A0A8X6U310"/>
<evidence type="ECO:0000313" key="2">
    <source>
        <dbReference type="Proteomes" id="UP000887013"/>
    </source>
</evidence>
<comment type="caution">
    <text evidence="1">The sequence shown here is derived from an EMBL/GenBank/DDBJ whole genome shotgun (WGS) entry which is preliminary data.</text>
</comment>
<gene>
    <name evidence="1" type="ORF">NPIL_349681</name>
</gene>
<organism evidence="1 2">
    <name type="scientific">Nephila pilipes</name>
    <name type="common">Giant wood spider</name>
    <name type="synonym">Nephila maculata</name>
    <dbReference type="NCBI Taxonomy" id="299642"/>
    <lineage>
        <taxon>Eukaryota</taxon>
        <taxon>Metazoa</taxon>
        <taxon>Ecdysozoa</taxon>
        <taxon>Arthropoda</taxon>
        <taxon>Chelicerata</taxon>
        <taxon>Arachnida</taxon>
        <taxon>Araneae</taxon>
        <taxon>Araneomorphae</taxon>
        <taxon>Entelegynae</taxon>
        <taxon>Araneoidea</taxon>
        <taxon>Nephilidae</taxon>
        <taxon>Nephila</taxon>
    </lineage>
</organism>
<reference evidence="1" key="1">
    <citation type="submission" date="2020-08" db="EMBL/GenBank/DDBJ databases">
        <title>Multicomponent nature underlies the extraordinary mechanical properties of spider dragline silk.</title>
        <authorList>
            <person name="Kono N."/>
            <person name="Nakamura H."/>
            <person name="Mori M."/>
            <person name="Yoshida Y."/>
            <person name="Ohtoshi R."/>
            <person name="Malay A.D."/>
            <person name="Moran D.A.P."/>
            <person name="Tomita M."/>
            <person name="Numata K."/>
            <person name="Arakawa K."/>
        </authorList>
    </citation>
    <scope>NUCLEOTIDE SEQUENCE</scope>
</reference>
<accession>A0A8X6U310</accession>